<evidence type="ECO:0000313" key="2">
    <source>
        <dbReference type="Proteomes" id="UP000464480"/>
    </source>
</evidence>
<accession>A0A6I7EPJ6</accession>
<proteinExistence type="predicted"/>
<dbReference type="Proteomes" id="UP000464480">
    <property type="component" value="Chromosome"/>
</dbReference>
<gene>
    <name evidence="1" type="ORF">C2H86_28595</name>
</gene>
<dbReference type="EMBL" id="CP026115">
    <property type="protein sequence ID" value="QHW08404.1"/>
    <property type="molecule type" value="Genomic_DNA"/>
</dbReference>
<sequence>MNSNKLIEIQVMAEELESVVRLITSMWQDVRGGVEQQRLSNALLALSLSSGLS</sequence>
<protein>
    <submittedName>
        <fullName evidence="1">Uncharacterized protein</fullName>
    </submittedName>
</protein>
<name>A0A6I7EPJ6_PSEPU</name>
<dbReference type="RefSeq" id="WP_159410596.1">
    <property type="nucleotide sequence ID" value="NZ_CP026115.2"/>
</dbReference>
<dbReference type="AlphaFoldDB" id="A0A6I7EPJ6"/>
<reference evidence="1 2" key="1">
    <citation type="submission" date="2020-02" db="EMBL/GenBank/DDBJ databases">
        <title>Pseudomonas Putida W5 Complete Genome Assembly.</title>
        <authorList>
            <person name="Yuan Z.-C."/>
            <person name="Shaw G.A."/>
            <person name="Cusano A.D."/>
            <person name="Caddey B.J."/>
            <person name="Weselowski B.J."/>
        </authorList>
    </citation>
    <scope>NUCLEOTIDE SEQUENCE [LARGE SCALE GENOMIC DNA]</scope>
    <source>
        <strain evidence="1 2">W5</strain>
    </source>
</reference>
<evidence type="ECO:0000313" key="1">
    <source>
        <dbReference type="EMBL" id="QHW08404.1"/>
    </source>
</evidence>
<organism evidence="1 2">
    <name type="scientific">Pseudomonas putida</name>
    <name type="common">Arthrobacter siderocapsulatus</name>
    <dbReference type="NCBI Taxonomy" id="303"/>
    <lineage>
        <taxon>Bacteria</taxon>
        <taxon>Pseudomonadati</taxon>
        <taxon>Pseudomonadota</taxon>
        <taxon>Gammaproteobacteria</taxon>
        <taxon>Pseudomonadales</taxon>
        <taxon>Pseudomonadaceae</taxon>
        <taxon>Pseudomonas</taxon>
    </lineage>
</organism>